<sequence length="157" mass="17249">DHKANSRLTTALQRYSMYSTRTRYDGYLVASLINRECIEISFARLEPPAVTRQRLSTVGNFKGFGKSMGGRRRRGWEMGGGGSGGCWLRSTSARLNINSVLSGYISNAATTCTRDRKSLGFNPIVKMGACESVAVAQKANVKETPINVVNERENHLA</sequence>
<proteinExistence type="predicted"/>
<organism evidence="1 2">
    <name type="scientific">Ooceraea biroi</name>
    <name type="common">Clonal raider ant</name>
    <name type="synonym">Cerapachys biroi</name>
    <dbReference type="NCBI Taxonomy" id="2015173"/>
    <lineage>
        <taxon>Eukaryota</taxon>
        <taxon>Metazoa</taxon>
        <taxon>Ecdysozoa</taxon>
        <taxon>Arthropoda</taxon>
        <taxon>Hexapoda</taxon>
        <taxon>Insecta</taxon>
        <taxon>Pterygota</taxon>
        <taxon>Neoptera</taxon>
        <taxon>Endopterygota</taxon>
        <taxon>Hymenoptera</taxon>
        <taxon>Apocrita</taxon>
        <taxon>Aculeata</taxon>
        <taxon>Formicoidea</taxon>
        <taxon>Formicidae</taxon>
        <taxon>Dorylinae</taxon>
        <taxon>Ooceraea</taxon>
    </lineage>
</organism>
<dbReference type="AlphaFoldDB" id="A0A026W6N9"/>
<evidence type="ECO:0000313" key="2">
    <source>
        <dbReference type="Proteomes" id="UP000053097"/>
    </source>
</evidence>
<dbReference type="EMBL" id="KK107403">
    <property type="protein sequence ID" value="EZA51296.1"/>
    <property type="molecule type" value="Genomic_DNA"/>
</dbReference>
<accession>A0A026W6N9</accession>
<name>A0A026W6N9_OOCBI</name>
<evidence type="ECO:0000313" key="1">
    <source>
        <dbReference type="EMBL" id="EZA51296.1"/>
    </source>
</evidence>
<dbReference type="Proteomes" id="UP000053097">
    <property type="component" value="Unassembled WGS sequence"/>
</dbReference>
<keyword evidence="2" id="KW-1185">Reference proteome</keyword>
<protein>
    <submittedName>
        <fullName evidence="1">Uncharacterized protein</fullName>
    </submittedName>
</protein>
<feature type="non-terminal residue" evidence="1">
    <location>
        <position position="1"/>
    </location>
</feature>
<reference evidence="1 2" key="1">
    <citation type="journal article" date="2014" name="Curr. Biol.">
        <title>The genome of the clonal raider ant Cerapachys biroi.</title>
        <authorList>
            <person name="Oxley P.R."/>
            <person name="Ji L."/>
            <person name="Fetter-Pruneda I."/>
            <person name="McKenzie S.K."/>
            <person name="Li C."/>
            <person name="Hu H."/>
            <person name="Zhang G."/>
            <person name="Kronauer D.J."/>
        </authorList>
    </citation>
    <scope>NUCLEOTIDE SEQUENCE [LARGE SCALE GENOMIC DNA]</scope>
</reference>
<gene>
    <name evidence="1" type="ORF">X777_09974</name>
</gene>